<evidence type="ECO:0000256" key="3">
    <source>
        <dbReference type="ARBA" id="ARBA00022475"/>
    </source>
</evidence>
<comment type="subcellular location">
    <subcellularLocation>
        <location evidence="1">Cell membrane</location>
        <topology evidence="1">Multi-pass membrane protein</topology>
    </subcellularLocation>
</comment>
<name>A0A1H5Z9H0_9RHOB</name>
<evidence type="ECO:0000256" key="5">
    <source>
        <dbReference type="ARBA" id="ARBA00022989"/>
    </source>
</evidence>
<feature type="transmembrane region" description="Helical" evidence="7">
    <location>
        <begin position="41"/>
        <end position="63"/>
    </location>
</feature>
<dbReference type="GO" id="GO:0006605">
    <property type="term" value="P:protein targeting"/>
    <property type="evidence" value="ECO:0007669"/>
    <property type="project" value="InterPro"/>
</dbReference>
<evidence type="ECO:0000256" key="2">
    <source>
        <dbReference type="ARBA" id="ARBA00009772"/>
    </source>
</evidence>
<organism evidence="8 9">
    <name type="scientific">Thalassococcus halodurans</name>
    <dbReference type="NCBI Taxonomy" id="373675"/>
    <lineage>
        <taxon>Bacteria</taxon>
        <taxon>Pseudomonadati</taxon>
        <taxon>Pseudomonadota</taxon>
        <taxon>Alphaproteobacteria</taxon>
        <taxon>Rhodobacterales</taxon>
        <taxon>Roseobacteraceae</taxon>
        <taxon>Thalassococcus</taxon>
    </lineage>
</organism>
<reference evidence="8 9" key="1">
    <citation type="submission" date="2016-10" db="EMBL/GenBank/DDBJ databases">
        <authorList>
            <person name="de Groot N.N."/>
        </authorList>
    </citation>
    <scope>NUCLEOTIDE SEQUENCE [LARGE SCALE GENOMIC DNA]</scope>
    <source>
        <strain evidence="8 9">DSM 26915</strain>
    </source>
</reference>
<evidence type="ECO:0000313" key="8">
    <source>
        <dbReference type="EMBL" id="SEG32981.1"/>
    </source>
</evidence>
<dbReference type="Proteomes" id="UP000236752">
    <property type="component" value="Unassembled WGS sequence"/>
</dbReference>
<dbReference type="AlphaFoldDB" id="A0A1H5Z9H0"/>
<keyword evidence="6 7" id="KW-0472">Membrane</keyword>
<keyword evidence="8" id="KW-0282">Flagellum</keyword>
<keyword evidence="4 7" id="KW-0812">Transmembrane</keyword>
<feature type="transmembrane region" description="Helical" evidence="7">
    <location>
        <begin position="125"/>
        <end position="143"/>
    </location>
</feature>
<feature type="transmembrane region" description="Helical" evidence="7">
    <location>
        <begin position="212"/>
        <end position="243"/>
    </location>
</feature>
<keyword evidence="8" id="KW-0966">Cell projection</keyword>
<gene>
    <name evidence="8" type="ORF">SAMN04488045_2494</name>
</gene>
<protein>
    <submittedName>
        <fullName evidence="8">Flagellar biosynthetic protein FliR</fullName>
    </submittedName>
</protein>
<dbReference type="PANTHER" id="PTHR30065">
    <property type="entry name" value="FLAGELLAR BIOSYNTHETIC PROTEIN FLIR"/>
    <property type="match status" value="1"/>
</dbReference>
<proteinExistence type="inferred from homology"/>
<evidence type="ECO:0000256" key="6">
    <source>
        <dbReference type="ARBA" id="ARBA00023136"/>
    </source>
</evidence>
<evidence type="ECO:0000313" key="9">
    <source>
        <dbReference type="Proteomes" id="UP000236752"/>
    </source>
</evidence>
<sequence>MFVAELLLAQQEFLTSLFLVFLRVGGLMTVVPGFADRSVPVRFRLVLAGAFSVICLGSMPDFAAIHNLTLTSLPLWVLAEVLIGVFLGLGLRFLIFALQMAGTIAAQSMSLSQLFGGSQEDPMPTIGHILTFAALALLMAGGFHVKLAMFIISSYVWLPFGAVPTAEDVVAWALANAGTMMNQAFVLAAPFLIVSILYNLTLGVINKAMPQLMVALVGAPAVTWAAIALLMIASPLMLGIWLVSVDKFLASPVGGP</sequence>
<dbReference type="PANTHER" id="PTHR30065:SF1">
    <property type="entry name" value="SURFACE PRESENTATION OF ANTIGENS PROTEIN SPAR"/>
    <property type="match status" value="1"/>
</dbReference>
<feature type="transmembrane region" description="Helical" evidence="7">
    <location>
        <begin position="181"/>
        <end position="200"/>
    </location>
</feature>
<dbReference type="Pfam" id="PF01311">
    <property type="entry name" value="Bac_export_1"/>
    <property type="match status" value="1"/>
</dbReference>
<dbReference type="RefSeq" id="WP_103910792.1">
    <property type="nucleotide sequence ID" value="NZ_FNUZ01000003.1"/>
</dbReference>
<dbReference type="GO" id="GO:0005886">
    <property type="term" value="C:plasma membrane"/>
    <property type="evidence" value="ECO:0007669"/>
    <property type="project" value="UniProtKB-SubCell"/>
</dbReference>
<keyword evidence="5 7" id="KW-1133">Transmembrane helix</keyword>
<dbReference type="OrthoDB" id="9779817at2"/>
<keyword evidence="3" id="KW-1003">Cell membrane</keyword>
<dbReference type="PRINTS" id="PR00953">
    <property type="entry name" value="TYPE3IMRPROT"/>
</dbReference>
<evidence type="ECO:0000256" key="4">
    <source>
        <dbReference type="ARBA" id="ARBA00022692"/>
    </source>
</evidence>
<dbReference type="EMBL" id="FNUZ01000003">
    <property type="protein sequence ID" value="SEG32981.1"/>
    <property type="molecule type" value="Genomic_DNA"/>
</dbReference>
<evidence type="ECO:0000256" key="7">
    <source>
        <dbReference type="SAM" id="Phobius"/>
    </source>
</evidence>
<keyword evidence="8" id="KW-0969">Cilium</keyword>
<feature type="transmembrane region" description="Helical" evidence="7">
    <location>
        <begin position="75"/>
        <end position="105"/>
    </location>
</feature>
<accession>A0A1H5Z9H0</accession>
<feature type="transmembrane region" description="Helical" evidence="7">
    <location>
        <begin position="12"/>
        <end position="35"/>
    </location>
</feature>
<comment type="similarity">
    <text evidence="2">Belongs to the FliR/MopE/SpaR family.</text>
</comment>
<evidence type="ECO:0000256" key="1">
    <source>
        <dbReference type="ARBA" id="ARBA00004651"/>
    </source>
</evidence>
<dbReference type="InterPro" id="IPR002010">
    <property type="entry name" value="T3SS_IM_R"/>
</dbReference>
<keyword evidence="9" id="KW-1185">Reference proteome</keyword>